<gene>
    <name evidence="3" type="ORF">ILUMI_22930</name>
</gene>
<organism evidence="3 4">
    <name type="scientific">Ignelater luminosus</name>
    <name type="common">Cucubano</name>
    <name type="synonym">Pyrophorus luminosus</name>
    <dbReference type="NCBI Taxonomy" id="2038154"/>
    <lineage>
        <taxon>Eukaryota</taxon>
        <taxon>Metazoa</taxon>
        <taxon>Ecdysozoa</taxon>
        <taxon>Arthropoda</taxon>
        <taxon>Hexapoda</taxon>
        <taxon>Insecta</taxon>
        <taxon>Pterygota</taxon>
        <taxon>Neoptera</taxon>
        <taxon>Endopterygota</taxon>
        <taxon>Coleoptera</taxon>
        <taxon>Polyphaga</taxon>
        <taxon>Elateriformia</taxon>
        <taxon>Elateroidea</taxon>
        <taxon>Elateridae</taxon>
        <taxon>Agrypninae</taxon>
        <taxon>Pyrophorini</taxon>
        <taxon>Ignelater</taxon>
    </lineage>
</organism>
<feature type="domain" description="YqaJ viral recombinase" evidence="2">
    <location>
        <begin position="227"/>
        <end position="328"/>
    </location>
</feature>
<dbReference type="Pfam" id="PF09588">
    <property type="entry name" value="YqaJ"/>
    <property type="match status" value="1"/>
</dbReference>
<dbReference type="Gene3D" id="3.90.320.10">
    <property type="match status" value="1"/>
</dbReference>
<feature type="compositionally biased region" description="Polar residues" evidence="1">
    <location>
        <begin position="162"/>
        <end position="171"/>
    </location>
</feature>
<dbReference type="Proteomes" id="UP000801492">
    <property type="component" value="Unassembled WGS sequence"/>
</dbReference>
<dbReference type="SUPFAM" id="SSF52980">
    <property type="entry name" value="Restriction endonuclease-like"/>
    <property type="match status" value="1"/>
</dbReference>
<comment type="caution">
    <text evidence="3">The sequence shown here is derived from an EMBL/GenBank/DDBJ whole genome shotgun (WGS) entry which is preliminary data.</text>
</comment>
<evidence type="ECO:0000256" key="1">
    <source>
        <dbReference type="SAM" id="MobiDB-lite"/>
    </source>
</evidence>
<dbReference type="InterPro" id="IPR051703">
    <property type="entry name" value="NF-kappa-B_Signaling_Reg"/>
</dbReference>
<dbReference type="InterPro" id="IPR011335">
    <property type="entry name" value="Restrct_endonuc-II-like"/>
</dbReference>
<sequence>MDISPMPYSLFRKIELSLSQQWEENLWLSIEKAGKEERDLMLEKGQIDKDGALDRLVAKGHQLIDNETNNRAKLYSMSILCKIQCRETIELDATGILRNSSKYIRTAIGWQSETWKQITSTSPGEHFKKYVASLQHQEANRKDRNKTTRAGVKRKLSFTDPCVSQPSQSSAPDYGPNAVEPTTSETEYNSEQQGILQNLQVTKKDIVEIEVYTKGLWDNPRYVMEWKGRLTASRFGEVCKRRINREPHALVTQILYPKHFTNEAVSYGKVKEKVAIAKFASARRVQIDDSGLFVDEQHPYLGASPDELFNTNSIIEVKCLFKVHKDKITLDQAVQNYRKNSNFCLQLNETGELKLKRNHNYYYQ</sequence>
<proteinExistence type="predicted"/>
<dbReference type="CDD" id="cd22343">
    <property type="entry name" value="PDDEXK_lambda_exonuclease-like"/>
    <property type="match status" value="1"/>
</dbReference>
<keyword evidence="4" id="KW-1185">Reference proteome</keyword>
<protein>
    <recommendedName>
        <fullName evidence="2">YqaJ viral recombinase domain-containing protein</fullName>
    </recommendedName>
</protein>
<dbReference type="PANTHER" id="PTHR46609:SF8">
    <property type="entry name" value="YQAJ VIRAL RECOMBINASE DOMAIN-CONTAINING PROTEIN"/>
    <property type="match status" value="1"/>
</dbReference>
<evidence type="ECO:0000313" key="4">
    <source>
        <dbReference type="Proteomes" id="UP000801492"/>
    </source>
</evidence>
<dbReference type="AlphaFoldDB" id="A0A8K0CDH0"/>
<dbReference type="OrthoDB" id="8194943at2759"/>
<evidence type="ECO:0000313" key="3">
    <source>
        <dbReference type="EMBL" id="KAF2883241.1"/>
    </source>
</evidence>
<accession>A0A8K0CDH0</accession>
<dbReference type="InterPro" id="IPR011604">
    <property type="entry name" value="PDDEXK-like_dom_sf"/>
</dbReference>
<evidence type="ECO:0000259" key="2">
    <source>
        <dbReference type="Pfam" id="PF09588"/>
    </source>
</evidence>
<feature type="non-terminal residue" evidence="3">
    <location>
        <position position="1"/>
    </location>
</feature>
<dbReference type="InterPro" id="IPR019080">
    <property type="entry name" value="YqaJ_viral_recombinase"/>
</dbReference>
<dbReference type="GO" id="GO:0006281">
    <property type="term" value="P:DNA repair"/>
    <property type="evidence" value="ECO:0007669"/>
    <property type="project" value="UniProtKB-ARBA"/>
</dbReference>
<dbReference type="PANTHER" id="PTHR46609">
    <property type="entry name" value="EXONUCLEASE, PHAGE-TYPE/RECB, C-TERMINAL DOMAIN-CONTAINING PROTEIN"/>
    <property type="match status" value="1"/>
</dbReference>
<name>A0A8K0CDH0_IGNLU</name>
<feature type="region of interest" description="Disordered" evidence="1">
    <location>
        <begin position="159"/>
        <end position="186"/>
    </location>
</feature>
<reference evidence="3" key="1">
    <citation type="submission" date="2019-08" db="EMBL/GenBank/DDBJ databases">
        <title>The genome of the North American firefly Photinus pyralis.</title>
        <authorList>
            <consortium name="Photinus pyralis genome working group"/>
            <person name="Fallon T.R."/>
            <person name="Sander Lower S.E."/>
            <person name="Weng J.-K."/>
        </authorList>
    </citation>
    <scope>NUCLEOTIDE SEQUENCE</scope>
    <source>
        <strain evidence="3">TRF0915ILg1</strain>
        <tissue evidence="3">Whole body</tissue>
    </source>
</reference>
<dbReference type="EMBL" id="VTPC01090527">
    <property type="protein sequence ID" value="KAF2883241.1"/>
    <property type="molecule type" value="Genomic_DNA"/>
</dbReference>